<keyword evidence="15 20" id="KW-0472">Membrane</keyword>
<evidence type="ECO:0000256" key="11">
    <source>
        <dbReference type="ARBA" id="ARBA00022824"/>
    </source>
</evidence>
<organism evidence="22 23">
    <name type="scientific">Acanthosepion pharaonis</name>
    <name type="common">Pharaoh cuttlefish</name>
    <name type="synonym">Sepia pharaonis</name>
    <dbReference type="NCBI Taxonomy" id="158019"/>
    <lineage>
        <taxon>Eukaryota</taxon>
        <taxon>Metazoa</taxon>
        <taxon>Spiralia</taxon>
        <taxon>Lophotrochozoa</taxon>
        <taxon>Mollusca</taxon>
        <taxon>Cephalopoda</taxon>
        <taxon>Coleoidea</taxon>
        <taxon>Decapodiformes</taxon>
        <taxon>Sepiida</taxon>
        <taxon>Sepiina</taxon>
        <taxon>Sepiidae</taxon>
        <taxon>Acanthosepion</taxon>
    </lineage>
</organism>
<keyword evidence="13 20" id="KW-1133">Transmembrane helix</keyword>
<feature type="domain" description="WSC" evidence="21">
    <location>
        <begin position="1"/>
        <end position="62"/>
    </location>
</feature>
<dbReference type="PANTHER" id="PTHR46025">
    <property type="entry name" value="XYLOSYLTRANSFERASE OXT"/>
    <property type="match status" value="1"/>
</dbReference>
<dbReference type="GO" id="GO:0000139">
    <property type="term" value="C:Golgi membrane"/>
    <property type="evidence" value="ECO:0007669"/>
    <property type="project" value="UniProtKB-SubCell"/>
</dbReference>
<dbReference type="GO" id="GO:0050650">
    <property type="term" value="P:chondroitin sulfate proteoglycan biosynthetic process"/>
    <property type="evidence" value="ECO:0007669"/>
    <property type="project" value="TreeGrafter"/>
</dbReference>
<keyword evidence="10" id="KW-0479">Metal-binding</keyword>
<evidence type="ECO:0000256" key="19">
    <source>
        <dbReference type="ARBA" id="ARBA00047847"/>
    </source>
</evidence>
<dbReference type="PROSITE" id="PS51212">
    <property type="entry name" value="WSC"/>
    <property type="match status" value="1"/>
</dbReference>
<evidence type="ECO:0000256" key="17">
    <source>
        <dbReference type="ARBA" id="ARBA00023180"/>
    </source>
</evidence>
<keyword evidence="16" id="KW-1015">Disulfide bond</keyword>
<dbReference type="OrthoDB" id="2019572at2759"/>
<evidence type="ECO:0000256" key="20">
    <source>
        <dbReference type="SAM" id="Phobius"/>
    </source>
</evidence>
<evidence type="ECO:0000256" key="5">
    <source>
        <dbReference type="ARBA" id="ARBA00010195"/>
    </source>
</evidence>
<keyword evidence="7 22" id="KW-0328">Glycosyltransferase</keyword>
<evidence type="ECO:0000256" key="10">
    <source>
        <dbReference type="ARBA" id="ARBA00022723"/>
    </source>
</evidence>
<comment type="similarity">
    <text evidence="5">Belongs to the glycosyltransferase 14 family. XylT subfamily.</text>
</comment>
<dbReference type="EMBL" id="CAHIKZ030001908">
    <property type="protein sequence ID" value="CAE1277116.1"/>
    <property type="molecule type" value="Genomic_DNA"/>
</dbReference>
<proteinExistence type="inferred from homology"/>
<feature type="transmembrane region" description="Helical" evidence="20">
    <location>
        <begin position="193"/>
        <end position="216"/>
    </location>
</feature>
<dbReference type="GO" id="GO:0046872">
    <property type="term" value="F:metal ion binding"/>
    <property type="evidence" value="ECO:0007669"/>
    <property type="project" value="UniProtKB-KW"/>
</dbReference>
<feature type="transmembrane region" description="Helical" evidence="20">
    <location>
        <begin position="259"/>
        <end position="284"/>
    </location>
</feature>
<reference evidence="22" key="1">
    <citation type="submission" date="2021-01" db="EMBL/GenBank/DDBJ databases">
        <authorList>
            <person name="Li R."/>
            <person name="Bekaert M."/>
        </authorList>
    </citation>
    <scope>NUCLEOTIDE SEQUENCE</scope>
    <source>
        <strain evidence="22">Farmed</strain>
    </source>
</reference>
<evidence type="ECO:0000256" key="7">
    <source>
        <dbReference type="ARBA" id="ARBA00022676"/>
    </source>
</evidence>
<evidence type="ECO:0000313" key="22">
    <source>
        <dbReference type="EMBL" id="CAE1277116.1"/>
    </source>
</evidence>
<feature type="transmembrane region" description="Helical" evidence="20">
    <location>
        <begin position="167"/>
        <end position="187"/>
    </location>
</feature>
<keyword evidence="14" id="KW-0333">Golgi apparatus</keyword>
<comment type="caution">
    <text evidence="22">The sequence shown here is derived from an EMBL/GenBank/DDBJ whole genome shotgun (WGS) entry which is preliminary data.</text>
</comment>
<gene>
    <name evidence="22" type="ORF">SPHA_40429</name>
</gene>
<evidence type="ECO:0000256" key="12">
    <source>
        <dbReference type="ARBA" id="ARBA00022968"/>
    </source>
</evidence>
<dbReference type="GO" id="GO:0005789">
    <property type="term" value="C:endoplasmic reticulum membrane"/>
    <property type="evidence" value="ECO:0007669"/>
    <property type="project" value="UniProtKB-SubCell"/>
</dbReference>
<comment type="pathway">
    <text evidence="4">Glycan metabolism; heparan sulfate biosynthesis.</text>
</comment>
<keyword evidence="9 20" id="KW-0812">Transmembrane</keyword>
<evidence type="ECO:0000256" key="2">
    <source>
        <dbReference type="ARBA" id="ARBA00004648"/>
    </source>
</evidence>
<evidence type="ECO:0000256" key="18">
    <source>
        <dbReference type="ARBA" id="ARBA00042865"/>
    </source>
</evidence>
<evidence type="ECO:0000256" key="13">
    <source>
        <dbReference type="ARBA" id="ARBA00022989"/>
    </source>
</evidence>
<evidence type="ECO:0000256" key="6">
    <source>
        <dbReference type="ARBA" id="ARBA00011972"/>
    </source>
</evidence>
<protein>
    <recommendedName>
        <fullName evidence="6">protein xylosyltransferase</fullName>
        <ecNumber evidence="6">2.4.2.26</ecNumber>
    </recommendedName>
    <alternativeName>
        <fullName evidence="18">Peptide O-xylosyltransferase</fullName>
    </alternativeName>
</protein>
<evidence type="ECO:0000256" key="15">
    <source>
        <dbReference type="ARBA" id="ARBA00023136"/>
    </source>
</evidence>
<keyword evidence="11" id="KW-0256">Endoplasmic reticulum</keyword>
<dbReference type="Proteomes" id="UP000597762">
    <property type="component" value="Unassembled WGS sequence"/>
</dbReference>
<comment type="pathway">
    <text evidence="3">Glycan metabolism; chondroitin sulfate biosynthesis.</text>
</comment>
<comment type="catalytic activity">
    <reaction evidence="19">
        <text>UDP-alpha-D-xylose + L-seryl-[protein] = 3-O-(beta-D-xylosyl)-L-seryl-[protein] + UDP + H(+)</text>
        <dbReference type="Rhea" id="RHEA:50192"/>
        <dbReference type="Rhea" id="RHEA-COMP:9863"/>
        <dbReference type="Rhea" id="RHEA-COMP:12567"/>
        <dbReference type="ChEBI" id="CHEBI:15378"/>
        <dbReference type="ChEBI" id="CHEBI:29999"/>
        <dbReference type="ChEBI" id="CHEBI:57632"/>
        <dbReference type="ChEBI" id="CHEBI:58223"/>
        <dbReference type="ChEBI" id="CHEBI:132085"/>
        <dbReference type="EC" id="2.4.2.26"/>
    </reaction>
</comment>
<dbReference type="InterPro" id="IPR003406">
    <property type="entry name" value="Glyco_trans_14"/>
</dbReference>
<dbReference type="InterPro" id="IPR043538">
    <property type="entry name" value="XYLT"/>
</dbReference>
<evidence type="ECO:0000256" key="14">
    <source>
        <dbReference type="ARBA" id="ARBA00023034"/>
    </source>
</evidence>
<dbReference type="UniPathway" id="UPA00756"/>
<evidence type="ECO:0000256" key="4">
    <source>
        <dbReference type="ARBA" id="ARBA00005093"/>
    </source>
</evidence>
<dbReference type="PANTHER" id="PTHR46025:SF3">
    <property type="entry name" value="XYLOSYLTRANSFERASE OXT"/>
    <property type="match status" value="1"/>
</dbReference>
<keyword evidence="23" id="KW-1185">Reference proteome</keyword>
<dbReference type="UniPathway" id="UPA00755"/>
<dbReference type="AlphaFoldDB" id="A0A812CV24"/>
<keyword evidence="12" id="KW-0735">Signal-anchor</keyword>
<comment type="subcellular location">
    <subcellularLocation>
        <location evidence="2">Endoplasmic reticulum membrane</location>
        <topology evidence="2">Single-pass type II membrane protein</topology>
    </subcellularLocation>
    <subcellularLocation>
        <location evidence="1">Golgi apparatus membrane</location>
        <topology evidence="1">Single-pass type II membrane protein</topology>
    </subcellularLocation>
</comment>
<dbReference type="GO" id="GO:0015012">
    <property type="term" value="P:heparan sulfate proteoglycan biosynthetic process"/>
    <property type="evidence" value="ECO:0007669"/>
    <property type="project" value="UniProtKB-UniPathway"/>
</dbReference>
<evidence type="ECO:0000256" key="1">
    <source>
        <dbReference type="ARBA" id="ARBA00004323"/>
    </source>
</evidence>
<sequence>MALPFLLAGFQYAGVQYTKECWCGDEFGKYGPLSDGHCGSRCPQNSSETCGGFLAMRVFSTGLGEKKKLQAPLVKLTDVSAKEHVRIVFVFTLNGRAVRQVHRLLKTLYHVKHYYFLHIDARQEYLHRELLQLESKLPNIHLARRRLPTIWGGASLLQAHLNIMGELLKVTFFFSFSFSFFLLFFLFPSFFSFFFFFFLFFFFSSFFFFFFFFLLFSPFSFFFFFPFLLFSFFSFFLLPSPFFLFFPPSFSFFLLPSPFFFFFLLLSLFSSFLLLFFSFSSFFLLSPPSFSFFSPFSFLSISFFLYFPFIFSIFFFFFL</sequence>
<feature type="transmembrane region" description="Helical" evidence="20">
    <location>
        <begin position="223"/>
        <end position="247"/>
    </location>
</feature>
<evidence type="ECO:0000313" key="23">
    <source>
        <dbReference type="Proteomes" id="UP000597762"/>
    </source>
</evidence>
<dbReference type="Pfam" id="PF02485">
    <property type="entry name" value="Branch"/>
    <property type="match status" value="1"/>
</dbReference>
<evidence type="ECO:0000256" key="8">
    <source>
        <dbReference type="ARBA" id="ARBA00022679"/>
    </source>
</evidence>
<evidence type="ECO:0000256" key="16">
    <source>
        <dbReference type="ARBA" id="ARBA00023157"/>
    </source>
</evidence>
<dbReference type="InterPro" id="IPR002889">
    <property type="entry name" value="WSC_carb-bd"/>
</dbReference>
<evidence type="ECO:0000256" key="3">
    <source>
        <dbReference type="ARBA" id="ARBA00004840"/>
    </source>
</evidence>
<dbReference type="EC" id="2.4.2.26" evidence="6"/>
<dbReference type="GO" id="GO:0030158">
    <property type="term" value="F:protein xylosyltransferase activity"/>
    <property type="evidence" value="ECO:0007669"/>
    <property type="project" value="UniProtKB-EC"/>
</dbReference>
<keyword evidence="8 22" id="KW-0808">Transferase</keyword>
<accession>A0A812CV24</accession>
<name>A0A812CV24_ACAPH</name>
<keyword evidence="17" id="KW-0325">Glycoprotein</keyword>
<evidence type="ECO:0000256" key="9">
    <source>
        <dbReference type="ARBA" id="ARBA00022692"/>
    </source>
</evidence>
<dbReference type="Pfam" id="PF01822">
    <property type="entry name" value="WSC"/>
    <property type="match status" value="1"/>
</dbReference>
<feature type="transmembrane region" description="Helical" evidence="20">
    <location>
        <begin position="296"/>
        <end position="318"/>
    </location>
</feature>
<evidence type="ECO:0000259" key="21">
    <source>
        <dbReference type="PROSITE" id="PS51212"/>
    </source>
</evidence>